<sequence>MILKRKISTKIGSVFDFIPAVELEKAVRNKNITPQEAYDTKKADLTRYYNRKLMLHIKYQQWDDFFYIYHSACQFNHGADIATHIIAAHGYVIAYKNTTKAHQILDKLEKNPGVDLSKTFIKTWEELNKLGIAPVTPEWAVVVGMCSAVALGTPTPLPKLMSHLQTPRAAWHYELRPWRYPNYQRELADDLRFIQRGEH</sequence>
<accession>A0AAU9IRZ8</accession>
<dbReference type="Proteomes" id="UP001162131">
    <property type="component" value="Unassembled WGS sequence"/>
</dbReference>
<name>A0AAU9IRZ8_9CILI</name>
<comment type="caution">
    <text evidence="1">The sequence shown here is derived from an EMBL/GenBank/DDBJ whole genome shotgun (WGS) entry which is preliminary data.</text>
</comment>
<dbReference type="EMBL" id="CAJZBQ010000011">
    <property type="protein sequence ID" value="CAG9313995.1"/>
    <property type="molecule type" value="Genomic_DNA"/>
</dbReference>
<gene>
    <name evidence="1" type="ORF">BSTOLATCC_MIC9796</name>
</gene>
<dbReference type="AlphaFoldDB" id="A0AAU9IRZ8"/>
<keyword evidence="2" id="KW-1185">Reference proteome</keyword>
<evidence type="ECO:0000313" key="2">
    <source>
        <dbReference type="Proteomes" id="UP001162131"/>
    </source>
</evidence>
<proteinExistence type="predicted"/>
<evidence type="ECO:0000313" key="1">
    <source>
        <dbReference type="EMBL" id="CAG9313995.1"/>
    </source>
</evidence>
<reference evidence="1" key="1">
    <citation type="submission" date="2021-09" db="EMBL/GenBank/DDBJ databases">
        <authorList>
            <consortium name="AG Swart"/>
            <person name="Singh M."/>
            <person name="Singh A."/>
            <person name="Seah K."/>
            <person name="Emmerich C."/>
        </authorList>
    </citation>
    <scope>NUCLEOTIDE SEQUENCE</scope>
    <source>
        <strain evidence="1">ATCC30299</strain>
    </source>
</reference>
<protein>
    <submittedName>
        <fullName evidence="1">Uncharacterized protein</fullName>
    </submittedName>
</protein>
<organism evidence="1 2">
    <name type="scientific">Blepharisma stoltei</name>
    <dbReference type="NCBI Taxonomy" id="1481888"/>
    <lineage>
        <taxon>Eukaryota</taxon>
        <taxon>Sar</taxon>
        <taxon>Alveolata</taxon>
        <taxon>Ciliophora</taxon>
        <taxon>Postciliodesmatophora</taxon>
        <taxon>Heterotrichea</taxon>
        <taxon>Heterotrichida</taxon>
        <taxon>Blepharismidae</taxon>
        <taxon>Blepharisma</taxon>
    </lineage>
</organism>